<organism evidence="2 3">
    <name type="scientific">Lentithecium fluviatile CBS 122367</name>
    <dbReference type="NCBI Taxonomy" id="1168545"/>
    <lineage>
        <taxon>Eukaryota</taxon>
        <taxon>Fungi</taxon>
        <taxon>Dikarya</taxon>
        <taxon>Ascomycota</taxon>
        <taxon>Pezizomycotina</taxon>
        <taxon>Dothideomycetes</taxon>
        <taxon>Pleosporomycetidae</taxon>
        <taxon>Pleosporales</taxon>
        <taxon>Massarineae</taxon>
        <taxon>Lentitheciaceae</taxon>
        <taxon>Lentithecium</taxon>
    </lineage>
</organism>
<gene>
    <name evidence="2" type="ORF">K458DRAFT_408000</name>
</gene>
<feature type="region of interest" description="Disordered" evidence="1">
    <location>
        <begin position="1"/>
        <end position="44"/>
    </location>
</feature>
<feature type="compositionally biased region" description="Polar residues" evidence="1">
    <location>
        <begin position="9"/>
        <end position="18"/>
    </location>
</feature>
<evidence type="ECO:0000313" key="2">
    <source>
        <dbReference type="EMBL" id="KAF2679644.1"/>
    </source>
</evidence>
<reference evidence="2" key="1">
    <citation type="journal article" date="2020" name="Stud. Mycol.">
        <title>101 Dothideomycetes genomes: a test case for predicting lifestyles and emergence of pathogens.</title>
        <authorList>
            <person name="Haridas S."/>
            <person name="Albert R."/>
            <person name="Binder M."/>
            <person name="Bloem J."/>
            <person name="Labutti K."/>
            <person name="Salamov A."/>
            <person name="Andreopoulos B."/>
            <person name="Baker S."/>
            <person name="Barry K."/>
            <person name="Bills G."/>
            <person name="Bluhm B."/>
            <person name="Cannon C."/>
            <person name="Castanera R."/>
            <person name="Culley D."/>
            <person name="Daum C."/>
            <person name="Ezra D."/>
            <person name="Gonzalez J."/>
            <person name="Henrissat B."/>
            <person name="Kuo A."/>
            <person name="Liang C."/>
            <person name="Lipzen A."/>
            <person name="Lutzoni F."/>
            <person name="Magnuson J."/>
            <person name="Mondo S."/>
            <person name="Nolan M."/>
            <person name="Ohm R."/>
            <person name="Pangilinan J."/>
            <person name="Park H.-J."/>
            <person name="Ramirez L."/>
            <person name="Alfaro M."/>
            <person name="Sun H."/>
            <person name="Tritt A."/>
            <person name="Yoshinaga Y."/>
            <person name="Zwiers L.-H."/>
            <person name="Turgeon B."/>
            <person name="Goodwin S."/>
            <person name="Spatafora J."/>
            <person name="Crous P."/>
            <person name="Grigoriev I."/>
        </authorList>
    </citation>
    <scope>NUCLEOTIDE SEQUENCE</scope>
    <source>
        <strain evidence="2">CBS 122367</strain>
    </source>
</reference>
<evidence type="ECO:0000256" key="1">
    <source>
        <dbReference type="SAM" id="MobiDB-lite"/>
    </source>
</evidence>
<protein>
    <submittedName>
        <fullName evidence="2">Uncharacterized protein</fullName>
    </submittedName>
</protein>
<sequence>MTERKALAKTTTECLSHLQSRRPLPEEGSTKGSGKHGQRTNKQEHYRLKTLDLTLYLSAASVSTPNKMARLMDDPDGKAFSFLNKFLHDLHSELIRDGYGAVLAQIPDWRYFKFIPQDSHSPLVARMGVGHAGPNRFRVGPDGSSYRVGRNSNIENIEVPKTYPSYLKIKEPFNWDEVVKLGLRAPMEHTTLTVVRYYCFCWTNENRSSCNPAKLYYLFYTDMFDVLHVLRNTPMFRQRRARHLNRVLPLKALAYEEDAIRTTKTLFGPLRPRGRPTRRDWLPEFTRTRPLAAPNTVVIRNREHEARRTVQPA</sequence>
<dbReference type="AlphaFoldDB" id="A0A6G1IN21"/>
<dbReference type="Proteomes" id="UP000799291">
    <property type="component" value="Unassembled WGS sequence"/>
</dbReference>
<keyword evidence="3" id="KW-1185">Reference proteome</keyword>
<accession>A0A6G1IN21</accession>
<dbReference type="EMBL" id="MU005602">
    <property type="protein sequence ID" value="KAF2679644.1"/>
    <property type="molecule type" value="Genomic_DNA"/>
</dbReference>
<proteinExistence type="predicted"/>
<name>A0A6G1IN21_9PLEO</name>
<evidence type="ECO:0000313" key="3">
    <source>
        <dbReference type="Proteomes" id="UP000799291"/>
    </source>
</evidence>